<feature type="binding site" evidence="6">
    <location>
        <begin position="208"/>
        <end position="212"/>
    </location>
    <ligand>
        <name>ATP</name>
        <dbReference type="ChEBI" id="CHEBI:30616"/>
    </ligand>
</feature>
<feature type="binding site" evidence="6">
    <location>
        <position position="91"/>
    </location>
    <ligand>
        <name>substrate</name>
    </ligand>
</feature>
<keyword evidence="6" id="KW-0963">Cytoplasm</keyword>
<comment type="subcellular location">
    <subcellularLocation>
        <location evidence="6">Cytoplasm</location>
    </subcellularLocation>
</comment>
<comment type="similarity">
    <text evidence="1 6 7">Belongs to the acetokinase family.</text>
</comment>
<feature type="binding site" evidence="6">
    <location>
        <position position="7"/>
    </location>
    <ligand>
        <name>Mg(2+)</name>
        <dbReference type="ChEBI" id="CHEBI:18420"/>
    </ligand>
</feature>
<evidence type="ECO:0000256" key="3">
    <source>
        <dbReference type="ARBA" id="ARBA00022741"/>
    </source>
</evidence>
<dbReference type="UniPathway" id="UPA00340">
    <property type="reaction ID" value="UER00458"/>
</dbReference>
<feature type="active site" description="Proton donor/acceptor" evidence="6">
    <location>
        <position position="148"/>
    </location>
</feature>
<dbReference type="PROSITE" id="PS01076">
    <property type="entry name" value="ACETATE_KINASE_2"/>
    <property type="match status" value="1"/>
</dbReference>
<dbReference type="GeneID" id="85013291"/>
<evidence type="ECO:0000256" key="5">
    <source>
        <dbReference type="ARBA" id="ARBA00022840"/>
    </source>
</evidence>
<dbReference type="GO" id="GO:0000287">
    <property type="term" value="F:magnesium ion binding"/>
    <property type="evidence" value="ECO:0007669"/>
    <property type="project" value="UniProtKB-UniRule"/>
</dbReference>
<reference evidence="8 9" key="1">
    <citation type="submission" date="2018-12" db="EMBL/GenBank/DDBJ databases">
        <authorList>
            <consortium name="Pathogen Informatics"/>
        </authorList>
    </citation>
    <scope>NUCLEOTIDE SEQUENCE [LARGE SCALE GENOMIC DNA]</scope>
    <source>
        <strain evidence="8 9">NCTC13071</strain>
    </source>
</reference>
<feature type="site" description="Transition state stabilizer" evidence="6">
    <location>
        <position position="241"/>
    </location>
</feature>
<dbReference type="CDD" id="cd24010">
    <property type="entry name" value="ASKHA_NBD_AcK_PK"/>
    <property type="match status" value="1"/>
</dbReference>
<dbReference type="Proteomes" id="UP000274578">
    <property type="component" value="Chromosome 1"/>
</dbReference>
<evidence type="ECO:0000313" key="8">
    <source>
        <dbReference type="EMBL" id="VEH16523.1"/>
    </source>
</evidence>
<dbReference type="EC" id="2.7.2.1" evidence="6"/>
<gene>
    <name evidence="6 8" type="primary">ackA</name>
    <name evidence="8" type="ORF">NCTC13071_02560</name>
</gene>
<dbReference type="AlphaFoldDB" id="A0A448L974"/>
<dbReference type="NCBIfam" id="TIGR00016">
    <property type="entry name" value="ackA"/>
    <property type="match status" value="1"/>
</dbReference>
<evidence type="ECO:0000313" key="9">
    <source>
        <dbReference type="Proteomes" id="UP000274578"/>
    </source>
</evidence>
<keyword evidence="2 6" id="KW-0808">Transferase</keyword>
<feature type="binding site" evidence="6">
    <location>
        <position position="14"/>
    </location>
    <ligand>
        <name>ATP</name>
        <dbReference type="ChEBI" id="CHEBI:30616"/>
    </ligand>
</feature>
<dbReference type="SUPFAM" id="SSF53067">
    <property type="entry name" value="Actin-like ATPase domain"/>
    <property type="match status" value="2"/>
</dbReference>
<dbReference type="PROSITE" id="PS01075">
    <property type="entry name" value="ACETATE_KINASE_1"/>
    <property type="match status" value="1"/>
</dbReference>
<dbReference type="EMBL" id="LR134384">
    <property type="protein sequence ID" value="VEH16523.1"/>
    <property type="molecule type" value="Genomic_DNA"/>
</dbReference>
<feature type="binding site" evidence="6">
    <location>
        <position position="385"/>
    </location>
    <ligand>
        <name>Mg(2+)</name>
        <dbReference type="ChEBI" id="CHEBI:18420"/>
    </ligand>
</feature>
<feature type="binding site" evidence="6">
    <location>
        <begin position="331"/>
        <end position="335"/>
    </location>
    <ligand>
        <name>ATP</name>
        <dbReference type="ChEBI" id="CHEBI:30616"/>
    </ligand>
</feature>
<dbReference type="InterPro" id="IPR043129">
    <property type="entry name" value="ATPase_NBD"/>
</dbReference>
<evidence type="ECO:0000256" key="4">
    <source>
        <dbReference type="ARBA" id="ARBA00022777"/>
    </source>
</evidence>
<dbReference type="GO" id="GO:0006083">
    <property type="term" value="P:acetate metabolic process"/>
    <property type="evidence" value="ECO:0007669"/>
    <property type="project" value="TreeGrafter"/>
</dbReference>
<dbReference type="GO" id="GO:0008776">
    <property type="term" value="F:acetate kinase activity"/>
    <property type="evidence" value="ECO:0007669"/>
    <property type="project" value="UniProtKB-UniRule"/>
</dbReference>
<dbReference type="GO" id="GO:0006085">
    <property type="term" value="P:acetyl-CoA biosynthetic process"/>
    <property type="evidence" value="ECO:0007669"/>
    <property type="project" value="UniProtKB-UniRule"/>
</dbReference>
<keyword evidence="5 6" id="KW-0067">ATP-binding</keyword>
<keyword evidence="3 6" id="KW-0547">Nucleotide-binding</keyword>
<keyword evidence="6" id="KW-0479">Metal-binding</keyword>
<dbReference type="HAMAP" id="MF_00020">
    <property type="entry name" value="Acetate_kinase"/>
    <property type="match status" value="1"/>
</dbReference>
<evidence type="ECO:0000256" key="2">
    <source>
        <dbReference type="ARBA" id="ARBA00022679"/>
    </source>
</evidence>
<dbReference type="PIRSF" id="PIRSF000722">
    <property type="entry name" value="Acetate_prop_kin"/>
    <property type="match status" value="1"/>
</dbReference>
<comment type="cofactor">
    <cofactor evidence="6">
        <name>Mg(2+)</name>
        <dbReference type="ChEBI" id="CHEBI:18420"/>
    </cofactor>
    <cofactor evidence="6">
        <name>Mn(2+)</name>
        <dbReference type="ChEBI" id="CHEBI:29035"/>
    </cofactor>
    <text evidence="6">Mg(2+). Can also accept Mn(2+).</text>
</comment>
<keyword evidence="6" id="KW-0460">Magnesium</keyword>
<dbReference type="InterPro" id="IPR023865">
    <property type="entry name" value="Aliphatic_acid_kinase_CS"/>
</dbReference>
<comment type="catalytic activity">
    <reaction evidence="6">
        <text>acetate + ATP = acetyl phosphate + ADP</text>
        <dbReference type="Rhea" id="RHEA:11352"/>
        <dbReference type="ChEBI" id="CHEBI:22191"/>
        <dbReference type="ChEBI" id="CHEBI:30089"/>
        <dbReference type="ChEBI" id="CHEBI:30616"/>
        <dbReference type="ChEBI" id="CHEBI:456216"/>
        <dbReference type="EC" id="2.7.2.1"/>
    </reaction>
</comment>
<keyword evidence="4 6" id="KW-0418">Kinase</keyword>
<dbReference type="KEGG" id="poc:NCTC13071_02560"/>
<accession>A0A448L974</accession>
<dbReference type="Pfam" id="PF00871">
    <property type="entry name" value="Acetate_kinase"/>
    <property type="match status" value="1"/>
</dbReference>
<dbReference type="Gene3D" id="3.30.420.40">
    <property type="match status" value="2"/>
</dbReference>
<dbReference type="InterPro" id="IPR004372">
    <property type="entry name" value="Ac/propionate_kinase"/>
</dbReference>
<sequence length="401" mass="43651">MKVLVLNCGSSSIKYKLYNMDDESVLAQGGVERIGIDNAFIKVKLPNGEKKQIMADLPTHKEGVALVFQCLLDPEFGAIKSLDEIDAVGHRIVQGGDKFNKSVILTKQVEEGIEELCDLAPVHNAGHLKGIRAVDALMPTTPQVCVFDNAFHSTMPDYAYLYAVPYELYEKYHVRRYGFHGTSHRYVSKRVCEILGLEVNNSKIITCHIGNGASVAAVLNGKVIDTSMGLTPLAGLMMGTRCGDIDPSAVTYLMEKLGKKPQEMADYLNKKSGVVGITGISSDMRDIENAASEGNERAQLALKMYDYRIKKYIGAYAAALGGVDAIVFTAGVGENQTGTREKACEGLEFLGIKIDVAKNATIRGEEAIISTPESKVKVVVVPTDEEIVIARDTKELVEKVK</sequence>
<dbReference type="PANTHER" id="PTHR21060">
    <property type="entry name" value="ACETATE KINASE"/>
    <property type="match status" value="1"/>
</dbReference>
<evidence type="ECO:0000256" key="7">
    <source>
        <dbReference type="RuleBase" id="RU003835"/>
    </source>
</evidence>
<name>A0A448L974_9BACT</name>
<dbReference type="InterPro" id="IPR000890">
    <property type="entry name" value="Aliphatic_acid_kin_short-chain"/>
</dbReference>
<comment type="function">
    <text evidence="6">Catalyzes the formation of acetyl phosphate from acetate and ATP. Can also catalyze the reverse reaction.</text>
</comment>
<protein>
    <recommendedName>
        <fullName evidence="6">Acetate kinase</fullName>
        <ecNumber evidence="6">2.7.2.1</ecNumber>
    </recommendedName>
    <alternativeName>
        <fullName evidence="6">Acetokinase</fullName>
    </alternativeName>
</protein>
<evidence type="ECO:0000256" key="1">
    <source>
        <dbReference type="ARBA" id="ARBA00008748"/>
    </source>
</evidence>
<comment type="subunit">
    <text evidence="6">Homodimer.</text>
</comment>
<dbReference type="RefSeq" id="WP_004373717.1">
    <property type="nucleotide sequence ID" value="NZ_CAUTNN010000006.1"/>
</dbReference>
<dbReference type="PANTHER" id="PTHR21060:SF15">
    <property type="entry name" value="ACETATE KINASE-RELATED"/>
    <property type="match status" value="1"/>
</dbReference>
<dbReference type="PRINTS" id="PR00471">
    <property type="entry name" value="ACETATEKNASE"/>
</dbReference>
<evidence type="ECO:0000256" key="6">
    <source>
        <dbReference type="HAMAP-Rule" id="MF_00020"/>
    </source>
</evidence>
<dbReference type="GO" id="GO:0005737">
    <property type="term" value="C:cytoplasm"/>
    <property type="evidence" value="ECO:0007669"/>
    <property type="project" value="UniProtKB-SubCell"/>
</dbReference>
<feature type="binding site" evidence="6">
    <location>
        <begin position="283"/>
        <end position="285"/>
    </location>
    <ligand>
        <name>ATP</name>
        <dbReference type="ChEBI" id="CHEBI:30616"/>
    </ligand>
</feature>
<proteinExistence type="inferred from homology"/>
<feature type="site" description="Transition state stabilizer" evidence="6">
    <location>
        <position position="180"/>
    </location>
</feature>
<organism evidence="8 9">
    <name type="scientific">Segatella oris</name>
    <dbReference type="NCBI Taxonomy" id="28135"/>
    <lineage>
        <taxon>Bacteria</taxon>
        <taxon>Pseudomonadati</taxon>
        <taxon>Bacteroidota</taxon>
        <taxon>Bacteroidia</taxon>
        <taxon>Bacteroidales</taxon>
        <taxon>Prevotellaceae</taxon>
        <taxon>Segatella</taxon>
    </lineage>
</organism>
<comment type="pathway">
    <text evidence="6">Metabolic intermediate biosynthesis; acetyl-CoA biosynthesis; acetyl-CoA from acetate: step 1/2.</text>
</comment>
<dbReference type="GO" id="GO:0005524">
    <property type="term" value="F:ATP binding"/>
    <property type="evidence" value="ECO:0007669"/>
    <property type="project" value="UniProtKB-KW"/>
</dbReference>